<accession>A0A6C0LA59</accession>
<dbReference type="AlphaFoldDB" id="A0A6C0LA59"/>
<evidence type="ECO:0000313" key="1">
    <source>
        <dbReference type="EMBL" id="QHU26192.1"/>
    </source>
</evidence>
<proteinExistence type="predicted"/>
<reference evidence="1" key="1">
    <citation type="journal article" date="2020" name="Nature">
        <title>Giant virus diversity and host interactions through global metagenomics.</title>
        <authorList>
            <person name="Schulz F."/>
            <person name="Roux S."/>
            <person name="Paez-Espino D."/>
            <person name="Jungbluth S."/>
            <person name="Walsh D.A."/>
            <person name="Denef V.J."/>
            <person name="McMahon K.D."/>
            <person name="Konstantinidis K.T."/>
            <person name="Eloe-Fadrosh E.A."/>
            <person name="Kyrpides N.C."/>
            <person name="Woyke T."/>
        </authorList>
    </citation>
    <scope>NUCLEOTIDE SEQUENCE</scope>
    <source>
        <strain evidence="1">GVMAG-M-3300027759-16</strain>
    </source>
</reference>
<dbReference type="EMBL" id="MN740437">
    <property type="protein sequence ID" value="QHU26192.1"/>
    <property type="molecule type" value="Genomic_DNA"/>
</dbReference>
<organism evidence="1">
    <name type="scientific">viral metagenome</name>
    <dbReference type="NCBI Taxonomy" id="1070528"/>
    <lineage>
        <taxon>unclassified sequences</taxon>
        <taxon>metagenomes</taxon>
        <taxon>organismal metagenomes</taxon>
    </lineage>
</organism>
<protein>
    <submittedName>
        <fullName evidence="1">Uncharacterized protein</fullName>
    </submittedName>
</protein>
<name>A0A6C0LA59_9ZZZZ</name>
<sequence length="245" mass="28373">MIEFLFFFVVLFFIAALFYRESKTEFEILQLEADRLEELPDLYSEKQPIVLRGLSFPPLGTYSELRKRPQILQMGITPTLTLDALLHSRELATFSFREETAAFLARESGLPIWCKQTFYPMILPTFGKPFYTTKESLWPSHRGLWKTTAYYTMCIPTQGIASVKLLLPSMVPYLPLRWEGRRFDSLRTEDTPLLSQLQFVEIKVRTGTAVCIPAHILVDLSQHAESEDTLFTYMIDIHHPISRLA</sequence>